<feature type="domain" description="Autotransporter" evidence="2">
    <location>
        <begin position="505"/>
        <end position="781"/>
    </location>
</feature>
<dbReference type="Pfam" id="PF03797">
    <property type="entry name" value="Autotransporter"/>
    <property type="match status" value="1"/>
</dbReference>
<dbReference type="NCBIfam" id="TIGR01414">
    <property type="entry name" value="autotrans_barl"/>
    <property type="match status" value="1"/>
</dbReference>
<evidence type="ECO:0000313" key="4">
    <source>
        <dbReference type="Proteomes" id="UP000617355"/>
    </source>
</evidence>
<name>A0ABQ1QRE8_9RHOB</name>
<evidence type="ECO:0000313" key="3">
    <source>
        <dbReference type="EMBL" id="GGD40989.1"/>
    </source>
</evidence>
<accession>A0ABQ1QRE8</accession>
<feature type="chain" id="PRO_5046024867" description="Autotransporter domain-containing protein" evidence="1">
    <location>
        <begin position="26"/>
        <end position="781"/>
    </location>
</feature>
<organism evidence="3 4">
    <name type="scientific">Sinisalibacter lacisalsi</name>
    <dbReference type="NCBI Taxonomy" id="1526570"/>
    <lineage>
        <taxon>Bacteria</taxon>
        <taxon>Pseudomonadati</taxon>
        <taxon>Pseudomonadota</taxon>
        <taxon>Alphaproteobacteria</taxon>
        <taxon>Rhodobacterales</taxon>
        <taxon>Roseobacteraceae</taxon>
        <taxon>Sinisalibacter</taxon>
    </lineage>
</organism>
<dbReference type="Gene3D" id="2.40.128.130">
    <property type="entry name" value="Autotransporter beta-domain"/>
    <property type="match status" value="1"/>
</dbReference>
<proteinExistence type="predicted"/>
<dbReference type="Proteomes" id="UP000617355">
    <property type="component" value="Unassembled WGS sequence"/>
</dbReference>
<dbReference type="EMBL" id="BMGI01000004">
    <property type="protein sequence ID" value="GGD40989.1"/>
    <property type="molecule type" value="Genomic_DNA"/>
</dbReference>
<keyword evidence="4" id="KW-1185">Reference proteome</keyword>
<sequence length="781" mass="81479">MSRGVNKKLATAAPIAMIAALGAPAFGGLLDDDVLIETSGDGIVYVDTTEGVVEPGMKAVTFTSTRVPGPNPPKWLYLDPFENIVTDYTTIGSRGETTNCIMASNENFCDSAPASGKRIKTHLYGPGPFDALLSTTPSTDYPLVDYFTFGKISNFTAARITGFTIELLDADGNPMSDRAAAEAVLFNLDPTLHESLAPTIHVVHGLFGNGGQEAATGFFSGDDASFDLTASSDVLDLGSILMTEDSDGDGSIDTVYADNFGTAMLNDANAPDGVFWDETPNVAGDEDALLTWYHVGNDTWYYGNLGTADTPANAAALDARLAAIAADLGVTVPDLGYTAGGDPVPAAIVDAMEGDELFSVGKIEDLRNANLNYTITVGNVEEGQFTVRIAPRFAPIVELTDTLYQFGVAGALDAANIPYLGADPTYIADIATLEGLPVADAQLYLERLGYSFLGAQRNIGYEMASQSIGNILFGSSLANGSAYGASFGTMSSKNGEIVDAGANWAMAGSLEGFVAVAGSMGSVADTPNSIGYDFNGYTATAGLSTMLLNDNVEAGVAFSFGKTDATINDNRGSLSQQSFGGAVFGRGAFDNGVKLNGVIGYQMGDIESIRNIDTPVFTGTATGTNPASDLFLAVSGEWMASMGSFQVGPMASLEYHHISTDGFTETGAGLYNVTMDGFTSDVFTGNLGLKGSVDLSDSFSIFGHAAYAMMSSDDLAVPFQFGSVLNGTTFVDGASANWFDIGAGAKAKIGEAGSLALEYRGALFSNDYSRHTVRASFEVTF</sequence>
<dbReference type="InterPro" id="IPR006315">
    <property type="entry name" value="OM_autotransptr_brl_dom"/>
</dbReference>
<dbReference type="SMART" id="SM00869">
    <property type="entry name" value="Autotransporter"/>
    <property type="match status" value="1"/>
</dbReference>
<dbReference type="InterPro" id="IPR036709">
    <property type="entry name" value="Autotransporte_beta_dom_sf"/>
</dbReference>
<protein>
    <recommendedName>
        <fullName evidence="2">Autotransporter domain-containing protein</fullName>
    </recommendedName>
</protein>
<dbReference type="RefSeq" id="WP_188528436.1">
    <property type="nucleotide sequence ID" value="NZ_BMGI01000004.1"/>
</dbReference>
<keyword evidence="1" id="KW-0732">Signal</keyword>
<dbReference type="PROSITE" id="PS51208">
    <property type="entry name" value="AUTOTRANSPORTER"/>
    <property type="match status" value="1"/>
</dbReference>
<dbReference type="SUPFAM" id="SSF103515">
    <property type="entry name" value="Autotransporter"/>
    <property type="match status" value="1"/>
</dbReference>
<dbReference type="InterPro" id="IPR005546">
    <property type="entry name" value="Autotransporte_beta"/>
</dbReference>
<comment type="caution">
    <text evidence="3">The sequence shown here is derived from an EMBL/GenBank/DDBJ whole genome shotgun (WGS) entry which is preliminary data.</text>
</comment>
<evidence type="ECO:0000259" key="2">
    <source>
        <dbReference type="PROSITE" id="PS51208"/>
    </source>
</evidence>
<reference evidence="4" key="1">
    <citation type="journal article" date="2019" name="Int. J. Syst. Evol. Microbiol.">
        <title>The Global Catalogue of Microorganisms (GCM) 10K type strain sequencing project: providing services to taxonomists for standard genome sequencing and annotation.</title>
        <authorList>
            <consortium name="The Broad Institute Genomics Platform"/>
            <consortium name="The Broad Institute Genome Sequencing Center for Infectious Disease"/>
            <person name="Wu L."/>
            <person name="Ma J."/>
        </authorList>
    </citation>
    <scope>NUCLEOTIDE SEQUENCE [LARGE SCALE GENOMIC DNA]</scope>
    <source>
        <strain evidence="4">CGMCC 1.12922</strain>
    </source>
</reference>
<evidence type="ECO:0000256" key="1">
    <source>
        <dbReference type="SAM" id="SignalP"/>
    </source>
</evidence>
<dbReference type="NCBIfam" id="NF033657">
    <property type="entry name" value="choice_anch_F"/>
    <property type="match status" value="1"/>
</dbReference>
<gene>
    <name evidence="3" type="ORF">GCM10011358_26050</name>
</gene>
<feature type="signal peptide" evidence="1">
    <location>
        <begin position="1"/>
        <end position="25"/>
    </location>
</feature>